<dbReference type="STRING" id="1206466.K0KJL0"/>
<organism evidence="2 3">
    <name type="scientific">Wickerhamomyces ciferrii (strain ATCC 14091 / BCRC 22168 / CBS 111 / JCM 3599 / NBRC 0793 / NRRL Y-1031 F-60-10)</name>
    <name type="common">Yeast</name>
    <name type="synonym">Pichia ciferrii</name>
    <dbReference type="NCBI Taxonomy" id="1206466"/>
    <lineage>
        <taxon>Eukaryota</taxon>
        <taxon>Fungi</taxon>
        <taxon>Dikarya</taxon>
        <taxon>Ascomycota</taxon>
        <taxon>Saccharomycotina</taxon>
        <taxon>Saccharomycetes</taxon>
        <taxon>Phaffomycetales</taxon>
        <taxon>Wickerhamomycetaceae</taxon>
        <taxon>Wickerhamomyces</taxon>
    </lineage>
</organism>
<dbReference type="PANTHER" id="PTHR12658:SF0">
    <property type="entry name" value="TUBULIN-SPECIFIC CHAPERONE D"/>
    <property type="match status" value="1"/>
</dbReference>
<evidence type="ECO:0000259" key="1">
    <source>
        <dbReference type="Pfam" id="PF25767"/>
    </source>
</evidence>
<name>K0KJL0_WICCF</name>
<reference evidence="2 3" key="1">
    <citation type="journal article" date="2012" name="Eukaryot. Cell">
        <title>Draft genome sequence of Wickerhamomyces ciferrii NRRL Y-1031 F-60-10.</title>
        <authorList>
            <person name="Schneider J."/>
            <person name="Andrea H."/>
            <person name="Blom J."/>
            <person name="Jaenicke S."/>
            <person name="Ruckert C."/>
            <person name="Schorsch C."/>
            <person name="Szczepanowski R."/>
            <person name="Farwick M."/>
            <person name="Goesmann A."/>
            <person name="Puhler A."/>
            <person name="Schaffer S."/>
            <person name="Tauch A."/>
            <person name="Kohler T."/>
            <person name="Brinkrolf K."/>
        </authorList>
    </citation>
    <scope>NUCLEOTIDE SEQUENCE [LARGE SCALE GENOMIC DNA]</scope>
    <source>
        <strain evidence="3">ATCC 14091 / BCRC 22168 / CBS 111 / JCM 3599 / NBRC 0793 / NRRL Y-1031 F-60-10</strain>
    </source>
</reference>
<dbReference type="PANTHER" id="PTHR12658">
    <property type="entry name" value="BETA-TUBULIN COFACTOR D"/>
    <property type="match status" value="1"/>
</dbReference>
<dbReference type="GO" id="GO:0048487">
    <property type="term" value="F:beta-tubulin binding"/>
    <property type="evidence" value="ECO:0007669"/>
    <property type="project" value="InterPro"/>
</dbReference>
<dbReference type="SUPFAM" id="SSF48371">
    <property type="entry name" value="ARM repeat"/>
    <property type="match status" value="2"/>
</dbReference>
<feature type="domain" description="Tubulin-folding cofactor D ARM repeats" evidence="1">
    <location>
        <begin position="257"/>
        <end position="435"/>
    </location>
</feature>
<dbReference type="Pfam" id="PF25767">
    <property type="entry name" value="ARM_TBCD_2nd"/>
    <property type="match status" value="1"/>
</dbReference>
<dbReference type="eggNOG" id="KOG1943">
    <property type="taxonomic scope" value="Eukaryota"/>
</dbReference>
<dbReference type="GO" id="GO:0007021">
    <property type="term" value="P:tubulin complex assembly"/>
    <property type="evidence" value="ECO:0007669"/>
    <property type="project" value="InterPro"/>
</dbReference>
<dbReference type="InterPro" id="IPR016024">
    <property type="entry name" value="ARM-type_fold"/>
</dbReference>
<evidence type="ECO:0000313" key="3">
    <source>
        <dbReference type="Proteomes" id="UP000009328"/>
    </source>
</evidence>
<dbReference type="HOGENOM" id="CLU_011301_0_0_1"/>
<comment type="caution">
    <text evidence="2">The sequence shown here is derived from an EMBL/GenBank/DDBJ whole genome shotgun (WGS) entry which is preliminary data.</text>
</comment>
<dbReference type="Pfam" id="PF23579">
    <property type="entry name" value="ARM_TBCD"/>
    <property type="match status" value="1"/>
</dbReference>
<dbReference type="InterPro" id="IPR011989">
    <property type="entry name" value="ARM-like"/>
</dbReference>
<dbReference type="InterPro" id="IPR033162">
    <property type="entry name" value="TBCD"/>
</dbReference>
<dbReference type="GO" id="GO:0000226">
    <property type="term" value="P:microtubule cytoskeleton organization"/>
    <property type="evidence" value="ECO:0007669"/>
    <property type="project" value="TreeGrafter"/>
</dbReference>
<keyword evidence="3" id="KW-1185">Reference proteome</keyword>
<dbReference type="Gene3D" id="1.25.10.10">
    <property type="entry name" value="Leucine-rich Repeat Variant"/>
    <property type="match status" value="1"/>
</dbReference>
<proteinExistence type="predicted"/>
<dbReference type="GO" id="GO:0007023">
    <property type="term" value="P:post-chaperonin tubulin folding pathway"/>
    <property type="evidence" value="ECO:0007669"/>
    <property type="project" value="InterPro"/>
</dbReference>
<sequence>MEADEIRVAKIANELHQEITNQIELNSKSQQSNVSSLVNSINQFLPCPQLLDKHLKNYVDSLLALYIDQGDKWTTEVFYTFGKVVSSKKMLNFMKTDISLIPTILSKFTDSYEKHWHEEYLLLCWLSVLCIAPFKLDTLRKDSKEEIFDIGLKYSKNAGPLQPLGSRVLASLIMRSDSEEQFHKFIQLITSNYNKASLTEQFGYLQTLNLALQKDSNMLFKPILPQLTEFLKSNEGNEGSLDMIIKIYSKIVTYLVDIDDYDQIEDIISFFLDNFASKNTETRFLIARKFVKIVKILDTCMGIEIVMDIIESIIELLKESFETINSDKLHTYLLTIAEFLRLSIIDFGDFKEIEHILSKTLFFQQSRITFVAGSNIRDASNFICWSLFKYNKDVDLKIAHSIFLNLLLVACFDKEIMIRRSSTAALQELIGRYGNKIWNEFYPNEENSAKNIKSIEILDYVDLGSIDKSYFDIPSNILKLFPSLKQKFIKFLSSNVYNVDYDLVKLSSKGLKILLGDSTQSEIDEIISEHIETPKSRFNTFIVLSEILPLSKSTSHNQALIPKFQDVKINHHKDLVFVISSYLSLFGTLLSLGYEPLENDFENLFNAIRIEHEDIRKQLVQLASNLSLSPEYWSKWIYYMKNNNKNTAANVGLLPDFNQKSGDVLNLLSSGIDADTRSLIIKSVSQYLVKGGELSKDSLIILIEQLDDYTISEHGDVGNKIRSANIQLINSNIEKFLDQNLRVHVEHRLLRISGEPIDKTRYESFKLLNKFLGKETLETRSLDEYFSNLLEIFKSHYFKEREISVEFWRGYIFSCGALKATDSLIVSTLKTFLKFYSSLNDLDQKEVLLQLASVIKLEPEKLKGTSSKSQRLNKTILVGLQFWSRILEANISIPEIFPLKGLYVRIYNLHLNTNSITRLSTSIKIFGQLSLMGLEESLKRLCWLTVNHPIARARVLASEELFNYYNEKLLTSMDDPLKTKIETSLKIIVDTDWSKDHKLHKVDEILII</sequence>
<gene>
    <name evidence="2" type="ORF">BN7_800</name>
</gene>
<dbReference type="EMBL" id="CAIF01000014">
    <property type="protein sequence ID" value="CCH41263.1"/>
    <property type="molecule type" value="Genomic_DNA"/>
</dbReference>
<dbReference type="InterPro" id="IPR058033">
    <property type="entry name" value="ARM_TBCD_2nd"/>
</dbReference>
<protein>
    <submittedName>
        <fullName evidence="2">Tubulin-specific chaperone D</fullName>
    </submittedName>
</protein>
<dbReference type="InParanoid" id="K0KJL0"/>
<dbReference type="AlphaFoldDB" id="K0KJL0"/>
<dbReference type="Proteomes" id="UP000009328">
    <property type="component" value="Unassembled WGS sequence"/>
</dbReference>
<dbReference type="GO" id="GO:0005096">
    <property type="term" value="F:GTPase activator activity"/>
    <property type="evidence" value="ECO:0007669"/>
    <property type="project" value="InterPro"/>
</dbReference>
<accession>K0KJL0</accession>
<dbReference type="FunCoup" id="K0KJL0">
    <property type="interactions" value="197"/>
</dbReference>
<evidence type="ECO:0000313" key="2">
    <source>
        <dbReference type="EMBL" id="CCH41263.1"/>
    </source>
</evidence>